<evidence type="ECO:0000313" key="2">
    <source>
        <dbReference type="EMBL" id="GJE99065.1"/>
    </source>
</evidence>
<feature type="compositionally biased region" description="Basic and acidic residues" evidence="1">
    <location>
        <begin position="17"/>
        <end position="26"/>
    </location>
</feature>
<dbReference type="OrthoDB" id="3269712at2759"/>
<dbReference type="AlphaFoldDB" id="A0A9P3GP33"/>
<dbReference type="Proteomes" id="UP000703269">
    <property type="component" value="Unassembled WGS sequence"/>
</dbReference>
<protein>
    <submittedName>
        <fullName evidence="2">Uncharacterized protein</fullName>
    </submittedName>
</protein>
<gene>
    <name evidence="2" type="ORF">PsYK624_153050</name>
</gene>
<name>A0A9P3GP33_9APHY</name>
<feature type="compositionally biased region" description="Polar residues" evidence="1">
    <location>
        <begin position="1"/>
        <end position="12"/>
    </location>
</feature>
<sequence length="165" mass="17197">MLSNAPSTSTVPSLKDSALDTHAQHAHELFTQSASLNSGAASLGSGDAQDAREAGAGAGYECARGDVVSEWREGKDKVVEIQRAPGEDVEVLVIKNAFGGAKARRTRSPPGAAAFVGRCRQAVLHAEQAVRGSVHARPRDAGRACDAKPFEPKRAEGGGEQEPAR</sequence>
<accession>A0A9P3GP33</accession>
<feature type="region of interest" description="Disordered" evidence="1">
    <location>
        <begin position="1"/>
        <end position="26"/>
    </location>
</feature>
<organism evidence="2 3">
    <name type="scientific">Phanerochaete sordida</name>
    <dbReference type="NCBI Taxonomy" id="48140"/>
    <lineage>
        <taxon>Eukaryota</taxon>
        <taxon>Fungi</taxon>
        <taxon>Dikarya</taxon>
        <taxon>Basidiomycota</taxon>
        <taxon>Agaricomycotina</taxon>
        <taxon>Agaricomycetes</taxon>
        <taxon>Polyporales</taxon>
        <taxon>Phanerochaetaceae</taxon>
        <taxon>Phanerochaete</taxon>
    </lineage>
</organism>
<evidence type="ECO:0000256" key="1">
    <source>
        <dbReference type="SAM" id="MobiDB-lite"/>
    </source>
</evidence>
<keyword evidence="3" id="KW-1185">Reference proteome</keyword>
<dbReference type="EMBL" id="BPQB01000100">
    <property type="protein sequence ID" value="GJE99065.1"/>
    <property type="molecule type" value="Genomic_DNA"/>
</dbReference>
<evidence type="ECO:0000313" key="3">
    <source>
        <dbReference type="Proteomes" id="UP000703269"/>
    </source>
</evidence>
<comment type="caution">
    <text evidence="2">The sequence shown here is derived from an EMBL/GenBank/DDBJ whole genome shotgun (WGS) entry which is preliminary data.</text>
</comment>
<proteinExistence type="predicted"/>
<feature type="region of interest" description="Disordered" evidence="1">
    <location>
        <begin position="130"/>
        <end position="165"/>
    </location>
</feature>
<feature type="compositionally biased region" description="Basic and acidic residues" evidence="1">
    <location>
        <begin position="137"/>
        <end position="165"/>
    </location>
</feature>
<reference evidence="2 3" key="1">
    <citation type="submission" date="2021-08" db="EMBL/GenBank/DDBJ databases">
        <title>Draft Genome Sequence of Phanerochaete sordida strain YK-624.</title>
        <authorList>
            <person name="Mori T."/>
            <person name="Dohra H."/>
            <person name="Suzuki T."/>
            <person name="Kawagishi H."/>
            <person name="Hirai H."/>
        </authorList>
    </citation>
    <scope>NUCLEOTIDE SEQUENCE [LARGE SCALE GENOMIC DNA]</scope>
    <source>
        <strain evidence="2 3">YK-624</strain>
    </source>
</reference>